<feature type="region of interest" description="Disordered" evidence="1">
    <location>
        <begin position="1"/>
        <end position="67"/>
    </location>
</feature>
<dbReference type="RefSeq" id="WP_237404626.1">
    <property type="nucleotide sequence ID" value="NZ_AP018365.1"/>
</dbReference>
<evidence type="ECO:0000313" key="4">
    <source>
        <dbReference type="Proteomes" id="UP000595703"/>
    </source>
</evidence>
<gene>
    <name evidence="3" type="ORF">RVR_2193</name>
</gene>
<reference evidence="3 4" key="1">
    <citation type="journal article" date="2010" name="J. Bacteriol.">
        <title>Biochemical characterization of a novel indole prenyltransferase from Streptomyces sp. SN-593.</title>
        <authorList>
            <person name="Takahashi S."/>
            <person name="Takagi H."/>
            <person name="Toyoda A."/>
            <person name="Uramoto M."/>
            <person name="Nogawa T."/>
            <person name="Ueki M."/>
            <person name="Sakaki Y."/>
            <person name="Osada H."/>
        </authorList>
    </citation>
    <scope>NUCLEOTIDE SEQUENCE [LARGE SCALE GENOMIC DNA]</scope>
    <source>
        <strain evidence="3 4">SN-593</strain>
    </source>
</reference>
<sequence>MTAPLTPPEPPHSGSAQPGPAPSEGPRPEGPQHPQGPQDRQDSDGPWPAPSSAGTGTGAVLAPEPAGPGRDTVRTALRNGLVVAVLVAVCGIILGLFWLWLSPRVPMVSDGQAVYLKDTEGEEAVGGDGTFVVIALILGALTAAAVFWRYRRGGVGVVLGLAVGGAVASVIGWRLGVWLGPTTDIIAHAKQVGPKVVFDGPLKLRAKVAIVVWPAAAMLVHSALTYAFGLREDSPRESPEGGGTQ</sequence>
<evidence type="ECO:0000256" key="2">
    <source>
        <dbReference type="SAM" id="Phobius"/>
    </source>
</evidence>
<evidence type="ECO:0008006" key="5">
    <source>
        <dbReference type="Google" id="ProtNLM"/>
    </source>
</evidence>
<keyword evidence="2" id="KW-1133">Transmembrane helix</keyword>
<feature type="compositionally biased region" description="Pro residues" evidence="1">
    <location>
        <begin position="1"/>
        <end position="11"/>
    </location>
</feature>
<evidence type="ECO:0000256" key="1">
    <source>
        <dbReference type="SAM" id="MobiDB-lite"/>
    </source>
</evidence>
<dbReference type="Proteomes" id="UP000595703">
    <property type="component" value="Chromosome"/>
</dbReference>
<keyword evidence="4" id="KW-1185">Reference proteome</keyword>
<keyword evidence="2" id="KW-0812">Transmembrane</keyword>
<feature type="transmembrane region" description="Helical" evidence="2">
    <location>
        <begin position="155"/>
        <end position="175"/>
    </location>
</feature>
<name>A0A7U3UQB0_9ACTN</name>
<reference evidence="3 4" key="3">
    <citation type="journal article" date="2011" name="Nat. Chem. Biol.">
        <title>Reveromycin A biosynthesis uses RevG and RevJ for stereospecific spiroacetal formation.</title>
        <authorList>
            <person name="Takahashi S."/>
            <person name="Toyoda A."/>
            <person name="Sekiyama Y."/>
            <person name="Takagi H."/>
            <person name="Nogawa T."/>
            <person name="Uramoto M."/>
            <person name="Suzuki R."/>
            <person name="Koshino H."/>
            <person name="Kumano T."/>
            <person name="Panthee S."/>
            <person name="Dairi T."/>
            <person name="Ishikawa J."/>
            <person name="Ikeda H."/>
            <person name="Sakaki Y."/>
            <person name="Osada H."/>
        </authorList>
    </citation>
    <scope>NUCLEOTIDE SEQUENCE [LARGE SCALE GENOMIC DNA]</scope>
    <source>
        <strain evidence="3 4">SN-593</strain>
    </source>
</reference>
<dbReference type="AlphaFoldDB" id="A0A7U3UQB0"/>
<feature type="transmembrane region" description="Helical" evidence="2">
    <location>
        <begin position="129"/>
        <end position="148"/>
    </location>
</feature>
<organism evidence="3 4">
    <name type="scientific">Actinacidiphila reveromycinica</name>
    <dbReference type="NCBI Taxonomy" id="659352"/>
    <lineage>
        <taxon>Bacteria</taxon>
        <taxon>Bacillati</taxon>
        <taxon>Actinomycetota</taxon>
        <taxon>Actinomycetes</taxon>
        <taxon>Kitasatosporales</taxon>
        <taxon>Streptomycetaceae</taxon>
        <taxon>Actinacidiphila</taxon>
    </lineage>
</organism>
<evidence type="ECO:0000313" key="3">
    <source>
        <dbReference type="EMBL" id="BBA96745.1"/>
    </source>
</evidence>
<feature type="transmembrane region" description="Helical" evidence="2">
    <location>
        <begin position="80"/>
        <end position="101"/>
    </location>
</feature>
<feature type="compositionally biased region" description="Pro residues" evidence="1">
    <location>
        <begin position="19"/>
        <end position="31"/>
    </location>
</feature>
<dbReference type="EMBL" id="AP018365">
    <property type="protein sequence ID" value="BBA96745.1"/>
    <property type="molecule type" value="Genomic_DNA"/>
</dbReference>
<accession>A0A7U3UQB0</accession>
<reference evidence="3 4" key="2">
    <citation type="journal article" date="2011" name="J. Antibiot.">
        <title>Furaquinocins I and J: novel polyketide isoprenoid hybrid compounds from Streptomyces reveromyceticus SN-593.</title>
        <authorList>
            <person name="Panthee S."/>
            <person name="Takahashi S."/>
            <person name="Takagi H."/>
            <person name="Nogawa T."/>
            <person name="Oowada E."/>
            <person name="Uramoto M."/>
            <person name="Osada H."/>
        </authorList>
    </citation>
    <scope>NUCLEOTIDE SEQUENCE [LARGE SCALE GENOMIC DNA]</scope>
    <source>
        <strain evidence="3 4">SN-593</strain>
    </source>
</reference>
<feature type="transmembrane region" description="Helical" evidence="2">
    <location>
        <begin position="208"/>
        <end position="228"/>
    </location>
</feature>
<dbReference type="KEGG" id="arev:RVR_2193"/>
<keyword evidence="2" id="KW-0472">Membrane</keyword>
<reference evidence="3 4" key="4">
    <citation type="journal article" date="2020" name="Sci. Rep.">
        <title>beta-carboline chemical signals induce reveromycin production through a LuxR family regulator in Streptomyces sp. SN-593.</title>
        <authorList>
            <person name="Panthee S."/>
            <person name="Kito N."/>
            <person name="Hayashi T."/>
            <person name="Shimizu T."/>
            <person name="Ishikawa J."/>
            <person name="Hamamoto H."/>
            <person name="Osada H."/>
            <person name="Takahashi S."/>
        </authorList>
    </citation>
    <scope>NUCLEOTIDE SEQUENCE [LARGE SCALE GENOMIC DNA]</scope>
    <source>
        <strain evidence="3 4">SN-593</strain>
    </source>
</reference>
<proteinExistence type="predicted"/>
<protein>
    <recommendedName>
        <fullName evidence="5">ABC transporter permease</fullName>
    </recommendedName>
</protein>